<dbReference type="EnsemblMetazoa" id="PPA25096.1">
    <property type="protein sequence ID" value="PPA25096.1"/>
    <property type="gene ID" value="WBGene00114650"/>
</dbReference>
<gene>
    <name evidence="1" type="primary">WBGene00114650</name>
</gene>
<accession>A0A2A6BA78</accession>
<evidence type="ECO:0000313" key="1">
    <source>
        <dbReference type="EnsemblMetazoa" id="PPA25096.1"/>
    </source>
</evidence>
<proteinExistence type="predicted"/>
<reference evidence="1" key="2">
    <citation type="submission" date="2022-06" db="UniProtKB">
        <authorList>
            <consortium name="EnsemblMetazoa"/>
        </authorList>
    </citation>
    <scope>IDENTIFICATION</scope>
    <source>
        <strain evidence="1">PS312</strain>
    </source>
</reference>
<dbReference type="Proteomes" id="UP000005239">
    <property type="component" value="Unassembled WGS sequence"/>
</dbReference>
<organism evidence="1 2">
    <name type="scientific">Pristionchus pacificus</name>
    <name type="common">Parasitic nematode worm</name>
    <dbReference type="NCBI Taxonomy" id="54126"/>
    <lineage>
        <taxon>Eukaryota</taxon>
        <taxon>Metazoa</taxon>
        <taxon>Ecdysozoa</taxon>
        <taxon>Nematoda</taxon>
        <taxon>Chromadorea</taxon>
        <taxon>Rhabditida</taxon>
        <taxon>Rhabditina</taxon>
        <taxon>Diplogasteromorpha</taxon>
        <taxon>Diplogasteroidea</taxon>
        <taxon>Neodiplogasteridae</taxon>
        <taxon>Pristionchus</taxon>
    </lineage>
</organism>
<name>A0A2A6BA78_PRIPA</name>
<sequence>EVLELERAAAAETVRWNVEAGVNILLSPYTSNVEAAYNTFSLNTLQATSTSTSVVSRRLGQSSTNPPTQDNRTKTVYEKLADFRKKDPKLFGRRRIIYGKCPWFVVLPSAYPAALCILASILILSSPWVAFSGSSNLEDTLVGLKAAAAEAALSHRAN</sequence>
<protein>
    <submittedName>
        <fullName evidence="1">Uncharacterized protein</fullName>
    </submittedName>
</protein>
<accession>A0A8R1YHZ0</accession>
<dbReference type="AlphaFoldDB" id="A0A2A6BA78"/>
<reference evidence="2" key="1">
    <citation type="journal article" date="2008" name="Nat. Genet.">
        <title>The Pristionchus pacificus genome provides a unique perspective on nematode lifestyle and parasitism.</title>
        <authorList>
            <person name="Dieterich C."/>
            <person name="Clifton S.W."/>
            <person name="Schuster L.N."/>
            <person name="Chinwalla A."/>
            <person name="Delehaunty K."/>
            <person name="Dinkelacker I."/>
            <person name="Fulton L."/>
            <person name="Fulton R."/>
            <person name="Godfrey J."/>
            <person name="Minx P."/>
            <person name="Mitreva M."/>
            <person name="Roeseler W."/>
            <person name="Tian H."/>
            <person name="Witte H."/>
            <person name="Yang S.P."/>
            <person name="Wilson R.K."/>
            <person name="Sommer R.J."/>
        </authorList>
    </citation>
    <scope>NUCLEOTIDE SEQUENCE [LARGE SCALE GENOMIC DNA]</scope>
    <source>
        <strain evidence="2">PS312</strain>
    </source>
</reference>
<keyword evidence="2" id="KW-1185">Reference proteome</keyword>
<evidence type="ECO:0000313" key="2">
    <source>
        <dbReference type="Proteomes" id="UP000005239"/>
    </source>
</evidence>